<feature type="compositionally biased region" description="Basic and acidic residues" evidence="4">
    <location>
        <begin position="329"/>
        <end position="346"/>
    </location>
</feature>
<comment type="caution">
    <text evidence="8">The sequence shown here is derived from an EMBL/GenBank/DDBJ whole genome shotgun (WGS) entry which is preliminary data.</text>
</comment>
<dbReference type="Pfam" id="PF00615">
    <property type="entry name" value="RGS"/>
    <property type="match status" value="1"/>
</dbReference>
<name>A0A9Q0ARU8_9PEZI</name>
<dbReference type="InterPro" id="IPR000700">
    <property type="entry name" value="PAS-assoc_C"/>
</dbReference>
<keyword evidence="1" id="KW-0285">Flavoprotein</keyword>
<feature type="compositionally biased region" description="Basic and acidic residues" evidence="4">
    <location>
        <begin position="134"/>
        <end position="147"/>
    </location>
</feature>
<evidence type="ECO:0000256" key="4">
    <source>
        <dbReference type="SAM" id="MobiDB-lite"/>
    </source>
</evidence>
<evidence type="ECO:0000259" key="6">
    <source>
        <dbReference type="PROSITE" id="PS50113"/>
    </source>
</evidence>
<proteinExistence type="predicted"/>
<dbReference type="PANTHER" id="PTHR47429">
    <property type="entry name" value="PROTEIN TWIN LOV 1"/>
    <property type="match status" value="1"/>
</dbReference>
<feature type="domain" description="RGS" evidence="7">
    <location>
        <begin position="391"/>
        <end position="504"/>
    </location>
</feature>
<feature type="compositionally biased region" description="Basic and acidic residues" evidence="4">
    <location>
        <begin position="355"/>
        <end position="376"/>
    </location>
</feature>
<evidence type="ECO:0008006" key="10">
    <source>
        <dbReference type="Google" id="ProtNLM"/>
    </source>
</evidence>
<sequence length="834" mass="93875">MHPVFDDIYSPRSGNNRDVYQRRKRRDSDVEVLQQLMPDRDNSAIEAAQRTIAGDSKGRSNDSRRIYRPMEERAQADSARSFSSRVKEAGNGAAPESESFRRDKPRTIPSIVSEAAQGSSAGVYPHTSSSPGTDLRHKDRLRTEHGVPRQSQSHSVLAEQHSSPDSPESGEREAGYSVTPLGHGREVEVQTGQQYLSDDEGDGNQPTQRRHSPPTGGSATPPPIRRAHRYVDDEPEGVSTFGGGNMNSTSKPPIKTRLEENARPRAPSYHRRRSQGKDPSSTGQEANHRTTRTPALDRIKKFQDSEQQLQYVTSPRARDPTRRGTPKLDYGRDDREREPETGREDSMSGPIDPPSTERRPRGDQGHPMSSHRDSRQSDGSSRIADFFSPSIFQVVLHNPTTSHQLLKYSETQVCSENVEFLGKVEQYRTIVNSLAGTLAVIHRTFVSDQSPNQVNVPGGVMKTVHNEMKSLVTVTLPSMESLFNEMQNKIEQLVFEDIYPRFVRYQMALSTARALASDRQRYQGLGDCFCMTSPAKADNPILYASDGFVKVTGYSRSEIIPRNCRFLQGSQTDRRAAYRLKEAVRQDKEAVELLLNYTKSGNPFWNLLYIAPLFDESGEVVFYIGGQVNCSTTVHTNVDVMRVLSMADEEPNMEDIKNQTKRSSGKSFKPKSLLKTLGIHVDEQEPPLPVPGETGMEQKVLDRMEGHDLRTQLREFYSAYSKYIIARADNFVIKFYSVGVTETLHPANQTGGPPVGQDIFRFFKQNMLAHQSDYKNRVRNAIQSGFPISVEIRLQTRRSAMFRGDESFMTHWTPLKDEGSVVHWVVVTFAPMMN</sequence>
<feature type="compositionally biased region" description="Polar residues" evidence="4">
    <location>
        <begin position="116"/>
        <end position="132"/>
    </location>
</feature>
<dbReference type="PROSITE" id="PS50112">
    <property type="entry name" value="PAS"/>
    <property type="match status" value="1"/>
</dbReference>
<dbReference type="InterPro" id="IPR000014">
    <property type="entry name" value="PAS"/>
</dbReference>
<dbReference type="PANTHER" id="PTHR47429:SF2">
    <property type="entry name" value="PROTEIN TWIN LOV 1"/>
    <property type="match status" value="1"/>
</dbReference>
<dbReference type="CDD" id="cd00130">
    <property type="entry name" value="PAS"/>
    <property type="match status" value="1"/>
</dbReference>
<evidence type="ECO:0000259" key="7">
    <source>
        <dbReference type="PROSITE" id="PS50132"/>
    </source>
</evidence>
<feature type="compositionally biased region" description="Polar residues" evidence="4">
    <location>
        <begin position="149"/>
        <end position="166"/>
    </location>
</feature>
<dbReference type="PROSITE" id="PS50132">
    <property type="entry name" value="RGS"/>
    <property type="match status" value="1"/>
</dbReference>
<dbReference type="SMART" id="SM00315">
    <property type="entry name" value="RGS"/>
    <property type="match status" value="1"/>
</dbReference>
<dbReference type="PROSITE" id="PS50113">
    <property type="entry name" value="PAC"/>
    <property type="match status" value="1"/>
</dbReference>
<dbReference type="InterPro" id="IPR035965">
    <property type="entry name" value="PAS-like_dom_sf"/>
</dbReference>
<keyword evidence="3" id="KW-0157">Chromophore</keyword>
<dbReference type="InterPro" id="IPR036305">
    <property type="entry name" value="RGS_sf"/>
</dbReference>
<dbReference type="Pfam" id="PF13426">
    <property type="entry name" value="PAS_9"/>
    <property type="match status" value="1"/>
</dbReference>
<evidence type="ECO:0000313" key="8">
    <source>
        <dbReference type="EMBL" id="KAI1874376.1"/>
    </source>
</evidence>
<reference evidence="8" key="1">
    <citation type="submission" date="2021-03" db="EMBL/GenBank/DDBJ databases">
        <title>Revisited historic fungal species revealed as producer of novel bioactive compounds through whole genome sequencing and comparative genomics.</title>
        <authorList>
            <person name="Vignolle G.A."/>
            <person name="Hochenegger N."/>
            <person name="Mach R.L."/>
            <person name="Mach-Aigner A.R."/>
            <person name="Javad Rahimi M."/>
            <person name="Salim K.A."/>
            <person name="Chan C.M."/>
            <person name="Lim L.B.L."/>
            <person name="Cai F."/>
            <person name="Druzhinina I.S."/>
            <person name="U'Ren J.M."/>
            <person name="Derntl C."/>
        </authorList>
    </citation>
    <scope>NUCLEOTIDE SEQUENCE</scope>
    <source>
        <strain evidence="8">TUCIM 5799</strain>
    </source>
</reference>
<evidence type="ECO:0000256" key="2">
    <source>
        <dbReference type="ARBA" id="ARBA00022643"/>
    </source>
</evidence>
<dbReference type="AlphaFoldDB" id="A0A9Q0ARU8"/>
<dbReference type="InterPro" id="IPR016137">
    <property type="entry name" value="RGS"/>
</dbReference>
<feature type="compositionally biased region" description="Basic and acidic residues" evidence="4">
    <location>
        <begin position="56"/>
        <end position="75"/>
    </location>
</feature>
<dbReference type="SUPFAM" id="SSF48097">
    <property type="entry name" value="Regulator of G-protein signaling, RGS"/>
    <property type="match status" value="1"/>
</dbReference>
<dbReference type="Gene3D" id="3.30.450.20">
    <property type="entry name" value="PAS domain"/>
    <property type="match status" value="1"/>
</dbReference>
<dbReference type="EMBL" id="JAFIMR010000009">
    <property type="protein sequence ID" value="KAI1874376.1"/>
    <property type="molecule type" value="Genomic_DNA"/>
</dbReference>
<accession>A0A9Q0ARU8</accession>
<dbReference type="Proteomes" id="UP000829685">
    <property type="component" value="Unassembled WGS sequence"/>
</dbReference>
<dbReference type="NCBIfam" id="TIGR00229">
    <property type="entry name" value="sensory_box"/>
    <property type="match status" value="1"/>
</dbReference>
<protein>
    <recommendedName>
        <fullName evidence="10">LOV domain-containing protein</fullName>
    </recommendedName>
</protein>
<feature type="domain" description="PAS" evidence="5">
    <location>
        <begin position="537"/>
        <end position="587"/>
    </location>
</feature>
<organism evidence="8 9">
    <name type="scientific">Neoarthrinium moseri</name>
    <dbReference type="NCBI Taxonomy" id="1658444"/>
    <lineage>
        <taxon>Eukaryota</taxon>
        <taxon>Fungi</taxon>
        <taxon>Dikarya</taxon>
        <taxon>Ascomycota</taxon>
        <taxon>Pezizomycotina</taxon>
        <taxon>Sordariomycetes</taxon>
        <taxon>Xylariomycetidae</taxon>
        <taxon>Amphisphaeriales</taxon>
        <taxon>Apiosporaceae</taxon>
        <taxon>Neoarthrinium</taxon>
    </lineage>
</organism>
<feature type="compositionally biased region" description="Basic and acidic residues" evidence="4">
    <location>
        <begin position="295"/>
        <end position="304"/>
    </location>
</feature>
<dbReference type="Gene3D" id="1.10.167.10">
    <property type="entry name" value="Regulator of G-protein Signalling 4, domain 2"/>
    <property type="match status" value="1"/>
</dbReference>
<keyword evidence="9" id="KW-1185">Reference proteome</keyword>
<evidence type="ECO:0000256" key="3">
    <source>
        <dbReference type="ARBA" id="ARBA00022991"/>
    </source>
</evidence>
<evidence type="ECO:0000256" key="1">
    <source>
        <dbReference type="ARBA" id="ARBA00022630"/>
    </source>
</evidence>
<dbReference type="InterPro" id="IPR044926">
    <property type="entry name" value="RGS_subdomain_2"/>
</dbReference>
<gene>
    <name evidence="8" type="ORF">JX265_004584</name>
</gene>
<feature type="domain" description="PAC" evidence="6">
    <location>
        <begin position="589"/>
        <end position="642"/>
    </location>
</feature>
<keyword evidence="2" id="KW-0288">FMN</keyword>
<dbReference type="GO" id="GO:0005634">
    <property type="term" value="C:nucleus"/>
    <property type="evidence" value="ECO:0007669"/>
    <property type="project" value="TreeGrafter"/>
</dbReference>
<evidence type="ECO:0000313" key="9">
    <source>
        <dbReference type="Proteomes" id="UP000829685"/>
    </source>
</evidence>
<dbReference type="SUPFAM" id="SSF55785">
    <property type="entry name" value="PYP-like sensor domain (PAS domain)"/>
    <property type="match status" value="1"/>
</dbReference>
<evidence type="ECO:0000259" key="5">
    <source>
        <dbReference type="PROSITE" id="PS50112"/>
    </source>
</evidence>
<feature type="region of interest" description="Disordered" evidence="4">
    <location>
        <begin position="1"/>
        <end position="382"/>
    </location>
</feature>